<evidence type="ECO:0000256" key="2">
    <source>
        <dbReference type="ARBA" id="ARBA00009049"/>
    </source>
</evidence>
<dbReference type="SUPFAM" id="SSF48371">
    <property type="entry name" value="ARM repeat"/>
    <property type="match status" value="1"/>
</dbReference>
<evidence type="ECO:0000256" key="5">
    <source>
        <dbReference type="ARBA" id="ARBA00023186"/>
    </source>
</evidence>
<evidence type="ECO:0008006" key="10">
    <source>
        <dbReference type="Google" id="ProtNLM"/>
    </source>
</evidence>
<evidence type="ECO:0000256" key="3">
    <source>
        <dbReference type="ARBA" id="ARBA00022490"/>
    </source>
</evidence>
<comment type="caution">
    <text evidence="8">The sequence shown here is derived from an EMBL/GenBank/DDBJ whole genome shotgun (WGS) entry which is preliminary data.</text>
</comment>
<dbReference type="PANTHER" id="PTHR12425">
    <property type="entry name" value="SYNEMBRYN"/>
    <property type="match status" value="1"/>
</dbReference>
<sequence>MDTEIEALLAADSQSYKECLEKFIQNAEKTFTFPELTDSNKRTDLWKYLCNNVKITEDEDILKNCFVAIRILSAIKLPVCLEAQKSLCNIIFNCREAANKCCNNGILGGIMERIKHYKEPEIPEDIKFFDMKLLFLISAICPQVRDELKCELQTLIEILELILKEAAENHAHHEELPPVFLNDKQVDIVCELLKALFNLTVHVDDTNAEAMAQLIILTEVLRNYLLISTTDLEKTWTLRNNVINLLTNIPNECYKYLLLPIQDGHRVPKNLQFEGENMTAIFEILMFLKAKFNDEVKISNQNEMLSPVVTVLLKGATSNRPIRKFLRNHILPPLKDVHTRPEQGTTLRNHLCRLLTTPITQLNDVVAELLFVLCKKNVARMIKYTGYGNAAGLFAQRGLLAGGRDKGETEYSSDSSDSETEEYADHKHGINPVLGCYEEPHPNVMETMSEEQKEYEAMKLVELMDSLMKCGTIKPCRIGEDGKPKPVEHILELQEGLKAQQVHGNSSDSD</sequence>
<feature type="region of interest" description="Disordered" evidence="7">
    <location>
        <begin position="403"/>
        <end position="425"/>
    </location>
</feature>
<comment type="subcellular location">
    <subcellularLocation>
        <location evidence="1">Cytoplasm</location>
        <location evidence="1">Cell cortex</location>
    </subcellularLocation>
</comment>
<reference evidence="8" key="1">
    <citation type="journal article" date="2023" name="Insect Mol. Biol.">
        <title>Genome sequencing provides insights into the evolution of gene families encoding plant cell wall-degrading enzymes in longhorned beetles.</title>
        <authorList>
            <person name="Shin N.R."/>
            <person name="Okamura Y."/>
            <person name="Kirsch R."/>
            <person name="Pauchet Y."/>
        </authorList>
    </citation>
    <scope>NUCLEOTIDE SEQUENCE</scope>
    <source>
        <strain evidence="8">AMC_N1</strain>
    </source>
</reference>
<dbReference type="GO" id="GO:0007186">
    <property type="term" value="P:G protein-coupled receptor signaling pathway"/>
    <property type="evidence" value="ECO:0007669"/>
    <property type="project" value="TreeGrafter"/>
</dbReference>
<evidence type="ECO:0000256" key="6">
    <source>
        <dbReference type="SAM" id="Coils"/>
    </source>
</evidence>
<evidence type="ECO:0000313" key="8">
    <source>
        <dbReference type="EMBL" id="KAJ8940887.1"/>
    </source>
</evidence>
<dbReference type="InterPro" id="IPR019318">
    <property type="entry name" value="Gua_nucleotide_exch_fac_Ric8"/>
</dbReference>
<dbReference type="InterPro" id="IPR008376">
    <property type="entry name" value="Chaperone_Ric-8_A/B"/>
</dbReference>
<protein>
    <recommendedName>
        <fullName evidence="10">Synembryn-A</fullName>
    </recommendedName>
</protein>
<dbReference type="InterPro" id="IPR016024">
    <property type="entry name" value="ARM-type_fold"/>
</dbReference>
<evidence type="ECO:0000313" key="9">
    <source>
        <dbReference type="Proteomes" id="UP001162162"/>
    </source>
</evidence>
<comment type="similarity">
    <text evidence="2">Belongs to the synembryn family.</text>
</comment>
<dbReference type="AlphaFoldDB" id="A0AAV8XR14"/>
<name>A0AAV8XR14_9CUCU</name>
<keyword evidence="5" id="KW-0143">Chaperone</keyword>
<accession>A0AAV8XR14</accession>
<evidence type="ECO:0000256" key="4">
    <source>
        <dbReference type="ARBA" id="ARBA00022658"/>
    </source>
</evidence>
<keyword evidence="4" id="KW-0344">Guanine-nucleotide releasing factor</keyword>
<organism evidence="8 9">
    <name type="scientific">Aromia moschata</name>
    <dbReference type="NCBI Taxonomy" id="1265417"/>
    <lineage>
        <taxon>Eukaryota</taxon>
        <taxon>Metazoa</taxon>
        <taxon>Ecdysozoa</taxon>
        <taxon>Arthropoda</taxon>
        <taxon>Hexapoda</taxon>
        <taxon>Insecta</taxon>
        <taxon>Pterygota</taxon>
        <taxon>Neoptera</taxon>
        <taxon>Endopterygota</taxon>
        <taxon>Coleoptera</taxon>
        <taxon>Polyphaga</taxon>
        <taxon>Cucujiformia</taxon>
        <taxon>Chrysomeloidea</taxon>
        <taxon>Cerambycidae</taxon>
        <taxon>Cerambycinae</taxon>
        <taxon>Callichromatini</taxon>
        <taxon>Aromia</taxon>
    </lineage>
</organism>
<dbReference type="GO" id="GO:0005938">
    <property type="term" value="C:cell cortex"/>
    <property type="evidence" value="ECO:0007669"/>
    <property type="project" value="UniProtKB-SubCell"/>
</dbReference>
<keyword evidence="9" id="KW-1185">Reference proteome</keyword>
<evidence type="ECO:0000256" key="7">
    <source>
        <dbReference type="SAM" id="MobiDB-lite"/>
    </source>
</evidence>
<dbReference type="GO" id="GO:0005085">
    <property type="term" value="F:guanyl-nucleotide exchange factor activity"/>
    <property type="evidence" value="ECO:0007669"/>
    <property type="project" value="UniProtKB-KW"/>
</dbReference>
<proteinExistence type="inferred from homology"/>
<dbReference type="Pfam" id="PF10165">
    <property type="entry name" value="Ric8"/>
    <property type="match status" value="1"/>
</dbReference>
<dbReference type="EMBL" id="JAPWTK010000403">
    <property type="protein sequence ID" value="KAJ8940887.1"/>
    <property type="molecule type" value="Genomic_DNA"/>
</dbReference>
<feature type="coiled-coil region" evidence="6">
    <location>
        <begin position="145"/>
        <end position="176"/>
    </location>
</feature>
<dbReference type="Proteomes" id="UP001162162">
    <property type="component" value="Unassembled WGS sequence"/>
</dbReference>
<keyword evidence="6" id="KW-0175">Coiled coil</keyword>
<dbReference type="PANTHER" id="PTHR12425:SF5">
    <property type="entry name" value="SYNEMBRYN"/>
    <property type="match status" value="1"/>
</dbReference>
<keyword evidence="3" id="KW-0963">Cytoplasm</keyword>
<gene>
    <name evidence="8" type="ORF">NQ318_004584</name>
</gene>
<dbReference type="GO" id="GO:0001965">
    <property type="term" value="F:G-protein alpha-subunit binding"/>
    <property type="evidence" value="ECO:0007669"/>
    <property type="project" value="TreeGrafter"/>
</dbReference>
<dbReference type="PRINTS" id="PR01802">
    <property type="entry name" value="SYNEMBRYN"/>
</dbReference>
<evidence type="ECO:0000256" key="1">
    <source>
        <dbReference type="ARBA" id="ARBA00004544"/>
    </source>
</evidence>